<reference evidence="1 2" key="1">
    <citation type="journal article" date="2022" name="Hortic Res">
        <title>A haplotype resolved chromosomal level avocado genome allows analysis of novel avocado genes.</title>
        <authorList>
            <person name="Nath O."/>
            <person name="Fletcher S.J."/>
            <person name="Hayward A."/>
            <person name="Shaw L.M."/>
            <person name="Masouleh A.K."/>
            <person name="Furtado A."/>
            <person name="Henry R.J."/>
            <person name="Mitter N."/>
        </authorList>
    </citation>
    <scope>NUCLEOTIDE SEQUENCE [LARGE SCALE GENOMIC DNA]</scope>
    <source>
        <strain evidence="2">cv. Hass</strain>
    </source>
</reference>
<name>A0ACC2MXD9_PERAE</name>
<dbReference type="EMBL" id="CM056809">
    <property type="protein sequence ID" value="KAJ8650105.1"/>
    <property type="molecule type" value="Genomic_DNA"/>
</dbReference>
<sequence>MKGGGGGGSKKNEVNDGRRALLQKEQSRDFIENNLQTHETHHPFSVVMVLLFKEMLAREGLRNARCGW</sequence>
<evidence type="ECO:0000313" key="1">
    <source>
        <dbReference type="EMBL" id="KAJ8650105.1"/>
    </source>
</evidence>
<protein>
    <submittedName>
        <fullName evidence="1">Uncharacterized protein</fullName>
    </submittedName>
</protein>
<organism evidence="1 2">
    <name type="scientific">Persea americana</name>
    <name type="common">Avocado</name>
    <dbReference type="NCBI Taxonomy" id="3435"/>
    <lineage>
        <taxon>Eukaryota</taxon>
        <taxon>Viridiplantae</taxon>
        <taxon>Streptophyta</taxon>
        <taxon>Embryophyta</taxon>
        <taxon>Tracheophyta</taxon>
        <taxon>Spermatophyta</taxon>
        <taxon>Magnoliopsida</taxon>
        <taxon>Magnoliidae</taxon>
        <taxon>Laurales</taxon>
        <taxon>Lauraceae</taxon>
        <taxon>Persea</taxon>
    </lineage>
</organism>
<evidence type="ECO:0000313" key="2">
    <source>
        <dbReference type="Proteomes" id="UP001234297"/>
    </source>
</evidence>
<keyword evidence="2" id="KW-1185">Reference proteome</keyword>
<dbReference type="Proteomes" id="UP001234297">
    <property type="component" value="Chromosome 1"/>
</dbReference>
<proteinExistence type="predicted"/>
<accession>A0ACC2MXD9</accession>
<comment type="caution">
    <text evidence="1">The sequence shown here is derived from an EMBL/GenBank/DDBJ whole genome shotgun (WGS) entry which is preliminary data.</text>
</comment>
<gene>
    <name evidence="1" type="ORF">MRB53_003128</name>
</gene>